<evidence type="ECO:0000313" key="4">
    <source>
        <dbReference type="Proteomes" id="UP000334990"/>
    </source>
</evidence>
<accession>A0A5M3VYS4</accession>
<gene>
    <name evidence="3" type="ORF">Acor_29360</name>
</gene>
<name>A0A5M3VYS4_9ACTN</name>
<dbReference type="PANTHER" id="PTHR30173:SF43">
    <property type="entry name" value="ECF RNA POLYMERASE SIGMA FACTOR SIGI-RELATED"/>
    <property type="match status" value="1"/>
</dbReference>
<dbReference type="Pfam" id="PF12680">
    <property type="entry name" value="SnoaL_2"/>
    <property type="match status" value="1"/>
</dbReference>
<keyword evidence="1" id="KW-1133">Transmembrane helix</keyword>
<organism evidence="3 4">
    <name type="scientific">Acrocarpospora corrugata</name>
    <dbReference type="NCBI Taxonomy" id="35763"/>
    <lineage>
        <taxon>Bacteria</taxon>
        <taxon>Bacillati</taxon>
        <taxon>Actinomycetota</taxon>
        <taxon>Actinomycetes</taxon>
        <taxon>Streptosporangiales</taxon>
        <taxon>Streptosporangiaceae</taxon>
        <taxon>Acrocarpospora</taxon>
    </lineage>
</organism>
<evidence type="ECO:0000313" key="3">
    <source>
        <dbReference type="EMBL" id="GES00872.1"/>
    </source>
</evidence>
<dbReference type="EMBL" id="BLAD01000047">
    <property type="protein sequence ID" value="GES00872.1"/>
    <property type="molecule type" value="Genomic_DNA"/>
</dbReference>
<feature type="transmembrane region" description="Helical" evidence="1">
    <location>
        <begin position="115"/>
        <end position="135"/>
    </location>
</feature>
<evidence type="ECO:0000256" key="1">
    <source>
        <dbReference type="SAM" id="Phobius"/>
    </source>
</evidence>
<dbReference type="Gene3D" id="3.10.450.50">
    <property type="match status" value="1"/>
</dbReference>
<feature type="domain" description="SnoaL-like" evidence="2">
    <location>
        <begin position="34"/>
        <end position="126"/>
    </location>
</feature>
<dbReference type="PANTHER" id="PTHR30173">
    <property type="entry name" value="SIGMA 19 FACTOR"/>
    <property type="match status" value="1"/>
</dbReference>
<keyword evidence="1" id="KW-0812">Transmembrane</keyword>
<sequence length="146" mass="15672">MQDMTEVRTPAEMLDERRHPLMTRLPPASHDRVARRFAAACARGDTAALKAVLTAEATVVSDTGGKLRAAVRPTRGADASARFLTALPTGQPDTTTTVEPVNGRTGLVLRRAGQAVAVVSVTVTGTEVAAVWIVLNPDKLRRWHRP</sequence>
<dbReference type="InterPro" id="IPR037401">
    <property type="entry name" value="SnoaL-like"/>
</dbReference>
<dbReference type="AlphaFoldDB" id="A0A5M3VYS4"/>
<comment type="caution">
    <text evidence="3">The sequence shown here is derived from an EMBL/GenBank/DDBJ whole genome shotgun (WGS) entry which is preliminary data.</text>
</comment>
<proteinExistence type="predicted"/>
<keyword evidence="4" id="KW-1185">Reference proteome</keyword>
<protein>
    <recommendedName>
        <fullName evidence="2">SnoaL-like domain-containing protein</fullName>
    </recommendedName>
</protein>
<dbReference type="InterPro" id="IPR032710">
    <property type="entry name" value="NTF2-like_dom_sf"/>
</dbReference>
<dbReference type="Proteomes" id="UP000334990">
    <property type="component" value="Unassembled WGS sequence"/>
</dbReference>
<reference evidence="3 4" key="1">
    <citation type="submission" date="2019-10" db="EMBL/GenBank/DDBJ databases">
        <title>Whole genome shotgun sequence of Acrocarpospora corrugata NBRC 13972.</title>
        <authorList>
            <person name="Ichikawa N."/>
            <person name="Kimura A."/>
            <person name="Kitahashi Y."/>
            <person name="Komaki H."/>
            <person name="Oguchi A."/>
        </authorList>
    </citation>
    <scope>NUCLEOTIDE SEQUENCE [LARGE SCALE GENOMIC DNA]</scope>
    <source>
        <strain evidence="3 4">NBRC 13972</strain>
    </source>
</reference>
<keyword evidence="1" id="KW-0472">Membrane</keyword>
<dbReference type="InterPro" id="IPR052704">
    <property type="entry name" value="ECF_Sigma-70_Domain"/>
</dbReference>
<evidence type="ECO:0000259" key="2">
    <source>
        <dbReference type="Pfam" id="PF12680"/>
    </source>
</evidence>
<dbReference type="SUPFAM" id="SSF54427">
    <property type="entry name" value="NTF2-like"/>
    <property type="match status" value="1"/>
</dbReference>
<dbReference type="GO" id="GO:0016987">
    <property type="term" value="F:sigma factor activity"/>
    <property type="evidence" value="ECO:0007669"/>
    <property type="project" value="TreeGrafter"/>
</dbReference>